<accession>A0ABQ9HVI0</accession>
<protein>
    <submittedName>
        <fullName evidence="1">Uncharacterized protein</fullName>
    </submittedName>
</protein>
<comment type="caution">
    <text evidence="1">The sequence shown here is derived from an EMBL/GenBank/DDBJ whole genome shotgun (WGS) entry which is preliminary data.</text>
</comment>
<keyword evidence="2" id="KW-1185">Reference proteome</keyword>
<proteinExistence type="predicted"/>
<name>A0ABQ9HVI0_9NEOP</name>
<sequence>MGEFTPANHVRRSGATCPQVPTKVEHVECGNGEEPECKFGENGRSRVNPPTNGIVQHDSHLRKFGVTRPAIEPGSPWWEASSLTDQPPWPLARLGQVLHSITGITYFCCPTREVVGVYGCVTPPLSTQGDPRCPVPPLIPQIRLRRSFPMGCQFPRDWPGVSAVMVGPIDGTSAARTFEIGLQFLTNRSLVVFLGYVFHCLLVADRLHIKRARRDVAYENFRHISYAHSEGHFDPKMEVRQAVRGCGIVFGHPLGWLAVNNGDEPNAQVKQSRRSFYSEWRSHVPLESLNVLFLLLPFPQPKMTRVRVRNQFAREDPEGQLADRSARSTTLTPLFPYASRCRYMVRELGYWSSNMAAVTAASDISGHPRHTQSFIISGAAERKGGDASGANQ</sequence>
<gene>
    <name evidence="1" type="ORF">PR048_007879</name>
</gene>
<evidence type="ECO:0000313" key="1">
    <source>
        <dbReference type="EMBL" id="KAJ8888389.1"/>
    </source>
</evidence>
<evidence type="ECO:0000313" key="2">
    <source>
        <dbReference type="Proteomes" id="UP001159363"/>
    </source>
</evidence>
<dbReference type="Proteomes" id="UP001159363">
    <property type="component" value="Chromosome 3"/>
</dbReference>
<reference evidence="1 2" key="1">
    <citation type="submission" date="2023-02" db="EMBL/GenBank/DDBJ databases">
        <title>LHISI_Scaffold_Assembly.</title>
        <authorList>
            <person name="Stuart O.P."/>
            <person name="Cleave R."/>
            <person name="Magrath M.J.L."/>
            <person name="Mikheyev A.S."/>
        </authorList>
    </citation>
    <scope>NUCLEOTIDE SEQUENCE [LARGE SCALE GENOMIC DNA]</scope>
    <source>
        <strain evidence="1">Daus_M_001</strain>
        <tissue evidence="1">Leg muscle</tissue>
    </source>
</reference>
<dbReference type="EMBL" id="JARBHB010000003">
    <property type="protein sequence ID" value="KAJ8888389.1"/>
    <property type="molecule type" value="Genomic_DNA"/>
</dbReference>
<organism evidence="1 2">
    <name type="scientific">Dryococelus australis</name>
    <dbReference type="NCBI Taxonomy" id="614101"/>
    <lineage>
        <taxon>Eukaryota</taxon>
        <taxon>Metazoa</taxon>
        <taxon>Ecdysozoa</taxon>
        <taxon>Arthropoda</taxon>
        <taxon>Hexapoda</taxon>
        <taxon>Insecta</taxon>
        <taxon>Pterygota</taxon>
        <taxon>Neoptera</taxon>
        <taxon>Polyneoptera</taxon>
        <taxon>Phasmatodea</taxon>
        <taxon>Verophasmatodea</taxon>
        <taxon>Anareolatae</taxon>
        <taxon>Phasmatidae</taxon>
        <taxon>Eurycanthinae</taxon>
        <taxon>Dryococelus</taxon>
    </lineage>
</organism>